<dbReference type="Pfam" id="PF12850">
    <property type="entry name" value="Metallophos_2"/>
    <property type="match status" value="1"/>
</dbReference>
<dbReference type="InterPro" id="IPR000979">
    <property type="entry name" value="Phosphodiesterase_MJ0936/Vps29"/>
</dbReference>
<dbReference type="NCBIfam" id="TIGR00040">
    <property type="entry name" value="yfcE"/>
    <property type="match status" value="1"/>
</dbReference>
<protein>
    <recommendedName>
        <fullName evidence="2">Phosphoesterase</fullName>
        <ecNumber evidence="2">3.1.4.-</ecNumber>
    </recommendedName>
</protein>
<comment type="similarity">
    <text evidence="1 2">Belongs to the metallophosphoesterase superfamily. YfcE family.</text>
</comment>
<dbReference type="InterPro" id="IPR041802">
    <property type="entry name" value="MPP_YfcE"/>
</dbReference>
<evidence type="ECO:0000259" key="3">
    <source>
        <dbReference type="Pfam" id="PF12850"/>
    </source>
</evidence>
<evidence type="ECO:0000256" key="2">
    <source>
        <dbReference type="RuleBase" id="RU362039"/>
    </source>
</evidence>
<keyword evidence="2" id="KW-0479">Metal-binding</keyword>
<feature type="domain" description="Calcineurin-like phosphoesterase" evidence="3">
    <location>
        <begin position="2"/>
        <end position="145"/>
    </location>
</feature>
<evidence type="ECO:0000256" key="1">
    <source>
        <dbReference type="ARBA" id="ARBA00008950"/>
    </source>
</evidence>
<dbReference type="Proteomes" id="UP000177273">
    <property type="component" value="Unassembled WGS sequence"/>
</dbReference>
<evidence type="ECO:0000313" key="4">
    <source>
        <dbReference type="EMBL" id="OFI47764.1"/>
    </source>
</evidence>
<dbReference type="GO" id="GO:0016787">
    <property type="term" value="F:hydrolase activity"/>
    <property type="evidence" value="ECO:0007669"/>
    <property type="project" value="UniProtKB-UniRule"/>
</dbReference>
<dbReference type="InterPro" id="IPR024654">
    <property type="entry name" value="Calcineurin-like_PHP_lpxH"/>
</dbReference>
<dbReference type="RefSeq" id="WP_070787162.1">
    <property type="nucleotide sequence ID" value="NZ_MKIQ01000003.1"/>
</dbReference>
<reference evidence="5" key="1">
    <citation type="submission" date="2016-09" db="EMBL/GenBank/DDBJ databases">
        <title>Draft genome sequence of a novel species of the family Streptococcaceae isolated from flowers.</title>
        <authorList>
            <person name="Chuah L.-O."/>
            <person name="Yap K.-P."/>
            <person name="Thong K.L."/>
            <person name="Liong M.T."/>
            <person name="Ahmad R."/>
            <person name="Rusul G."/>
        </authorList>
    </citation>
    <scope>NUCLEOTIDE SEQUENCE [LARGE SCALE GENOMIC DNA]</scope>
    <source>
        <strain evidence="5">HibF3</strain>
    </source>
</reference>
<dbReference type="AlphaFoldDB" id="A0A9Q5JHR7"/>
<comment type="caution">
    <text evidence="4">The sequence shown here is derived from an EMBL/GenBank/DDBJ whole genome shotgun (WGS) entry which is preliminary data.</text>
</comment>
<dbReference type="CDD" id="cd00841">
    <property type="entry name" value="MPP_YfcE"/>
    <property type="match status" value="1"/>
</dbReference>
<gene>
    <name evidence="4" type="ORF">BG262_08700</name>
</gene>
<keyword evidence="5" id="KW-1185">Reference proteome</keyword>
<dbReference type="GO" id="GO:0046872">
    <property type="term" value="F:metal ion binding"/>
    <property type="evidence" value="ECO:0007669"/>
    <property type="project" value="UniProtKB-KW"/>
</dbReference>
<dbReference type="EMBL" id="MKIQ01000003">
    <property type="protein sequence ID" value="OFI47764.1"/>
    <property type="molecule type" value="Genomic_DNA"/>
</dbReference>
<accession>A0A9Q5JHR7</accession>
<evidence type="ECO:0000313" key="5">
    <source>
        <dbReference type="Proteomes" id="UP000177273"/>
    </source>
</evidence>
<dbReference type="Gene3D" id="3.60.21.10">
    <property type="match status" value="1"/>
</dbReference>
<sequence>MIIIMSDSHGDREIVEEIKDKYKGTASAIIHCGDSELPSSDPVWKGITVVEGNCDFDSGYPEVATINAENKKIVVTHGHLYGVNFGLKQLELLAQDKKADIAFFGHIHRPVATIEDGILFLNPGSISQPRGDHHEKMYCKLELNNEGYHIQYLTRDHKPIKDLEFQLKYDR</sequence>
<dbReference type="EC" id="3.1.4.-" evidence="2"/>
<proteinExistence type="inferred from homology"/>
<name>A0A9Q5JHR7_9LACT</name>
<comment type="cofactor">
    <cofactor evidence="2">
        <name>a divalent metal cation</name>
        <dbReference type="ChEBI" id="CHEBI:60240"/>
    </cofactor>
</comment>
<dbReference type="PANTHER" id="PTHR11124">
    <property type="entry name" value="VACUOLAR SORTING PROTEIN VPS29"/>
    <property type="match status" value="1"/>
</dbReference>
<dbReference type="SUPFAM" id="SSF56300">
    <property type="entry name" value="Metallo-dependent phosphatases"/>
    <property type="match status" value="1"/>
</dbReference>
<dbReference type="InterPro" id="IPR029052">
    <property type="entry name" value="Metallo-depent_PP-like"/>
</dbReference>
<organism evidence="4 5">
    <name type="scientific">Floricoccus penangensis</name>
    <dbReference type="NCBI Taxonomy" id="1859475"/>
    <lineage>
        <taxon>Bacteria</taxon>
        <taxon>Bacillati</taxon>
        <taxon>Bacillota</taxon>
        <taxon>Bacilli</taxon>
        <taxon>Lactobacillales</taxon>
        <taxon>Streptococcaceae</taxon>
        <taxon>Floricoccus</taxon>
    </lineage>
</organism>
<dbReference type="OrthoDB" id="9800565at2"/>